<feature type="domain" description="Thioredoxin" evidence="9">
    <location>
        <begin position="254"/>
        <end position="409"/>
    </location>
</feature>
<feature type="region of interest" description="Disordered" evidence="8">
    <location>
        <begin position="44"/>
        <end position="64"/>
    </location>
</feature>
<dbReference type="Proteomes" id="UP000825729">
    <property type="component" value="Unassembled WGS sequence"/>
</dbReference>
<feature type="region of interest" description="Disordered" evidence="8">
    <location>
        <begin position="1"/>
        <end position="25"/>
    </location>
</feature>
<evidence type="ECO:0000256" key="2">
    <source>
        <dbReference type="ARBA" id="ARBA00022737"/>
    </source>
</evidence>
<name>A0AAV7EKG5_ARIFI</name>
<evidence type="ECO:0000256" key="7">
    <source>
        <dbReference type="ARBA" id="ARBA00047804"/>
    </source>
</evidence>
<gene>
    <name evidence="10" type="ORF">H6P81_009290</name>
</gene>
<dbReference type="Pfam" id="PF13905">
    <property type="entry name" value="Thioredoxin_8"/>
    <property type="match status" value="2"/>
</dbReference>
<keyword evidence="2" id="KW-0677">Repeat</keyword>
<keyword evidence="11" id="KW-1185">Reference proteome</keyword>
<reference evidence="10 11" key="1">
    <citation type="submission" date="2021-07" db="EMBL/GenBank/DDBJ databases">
        <title>The Aristolochia fimbriata genome: insights into angiosperm evolution, floral development and chemical biosynthesis.</title>
        <authorList>
            <person name="Jiao Y."/>
        </authorList>
    </citation>
    <scope>NUCLEOTIDE SEQUENCE [LARGE SCALE GENOMIC DNA]</scope>
    <source>
        <strain evidence="10">IBCAS-2021</strain>
        <tissue evidence="10">Leaf</tissue>
    </source>
</reference>
<evidence type="ECO:0000256" key="1">
    <source>
        <dbReference type="ARBA" id="ARBA00012612"/>
    </source>
</evidence>
<evidence type="ECO:0000256" key="3">
    <source>
        <dbReference type="ARBA" id="ARBA00023002"/>
    </source>
</evidence>
<keyword evidence="3" id="KW-0560">Oxidoreductase</keyword>
<feature type="domain" description="Thioredoxin" evidence="9">
    <location>
        <begin position="91"/>
        <end position="246"/>
    </location>
</feature>
<dbReference type="InterPro" id="IPR046349">
    <property type="entry name" value="C1-like_sf"/>
</dbReference>
<evidence type="ECO:0000313" key="10">
    <source>
        <dbReference type="EMBL" id="KAG9449325.1"/>
    </source>
</evidence>
<sequence length="470" mass="53020">MFHVESATWTEHDSESRIGRGNKSINHHRNSFPLLFLGSRNSRLSSSLKTPRNSKRRNHQAGTRKAPRLKIFVHLGCVAQFLMGELGSDPGNSCLSLQEIELLLSSDGKGSVPWLDQKRPTFLFFSANWCRPCANFTKVLVEIYKTLKSTEREFQVIFVSLDRDEASFAEYSRSMPWLVLPFDPRISRRLCEHYKVAHIPSLILWSSDSNAVEEDVVGFVEDYGVDAFPFTRKRREQLEAMDEALRIGAGSLQALLGSPERDYLISGEGKKIPISDLAGKTVGLYFGGQWSPPCRSFAHQLLDVYDELGVSEPGKFEVVFVSSDSNEDEFDQNTSSMPWPSIPYRDKALKKLSRIFLVNRIPAVVLLGPDGKTLSTNGRNLITSHGAKAFPFTETKITDLERLLEKEREGLPEQVSDPKHQHELKLDRAMAYVCDGCTRPGRFWVFSCNNCNFDLHPQCLQGSPSAYPIP</sequence>
<evidence type="ECO:0000256" key="4">
    <source>
        <dbReference type="ARBA" id="ARBA00023027"/>
    </source>
</evidence>
<keyword evidence="4" id="KW-0520">NAD</keyword>
<evidence type="ECO:0000313" key="11">
    <source>
        <dbReference type="Proteomes" id="UP000825729"/>
    </source>
</evidence>
<dbReference type="InterPro" id="IPR013766">
    <property type="entry name" value="Thioredoxin_domain"/>
</dbReference>
<dbReference type="InterPro" id="IPR004146">
    <property type="entry name" value="DC1"/>
</dbReference>
<proteinExistence type="inferred from homology"/>
<comment type="similarity">
    <text evidence="5">Belongs to the nucleoredoxin family.</text>
</comment>
<dbReference type="PANTHER" id="PTHR13871">
    <property type="entry name" value="THIOREDOXIN"/>
    <property type="match status" value="1"/>
</dbReference>
<dbReference type="PROSITE" id="PS51352">
    <property type="entry name" value="THIOREDOXIN_2"/>
    <property type="match status" value="2"/>
</dbReference>
<dbReference type="SUPFAM" id="SSF57889">
    <property type="entry name" value="Cysteine-rich domain"/>
    <property type="match status" value="1"/>
</dbReference>
<evidence type="ECO:0000256" key="8">
    <source>
        <dbReference type="SAM" id="MobiDB-lite"/>
    </source>
</evidence>
<evidence type="ECO:0000256" key="6">
    <source>
        <dbReference type="ARBA" id="ARBA00047388"/>
    </source>
</evidence>
<protein>
    <recommendedName>
        <fullName evidence="1">protein-disulfide reductase</fullName>
        <ecNumber evidence="1">1.8.1.8</ecNumber>
    </recommendedName>
</protein>
<comment type="caution">
    <text evidence="10">The sequence shown here is derived from an EMBL/GenBank/DDBJ whole genome shotgun (WGS) entry which is preliminary data.</text>
</comment>
<evidence type="ECO:0000259" key="9">
    <source>
        <dbReference type="PROSITE" id="PS51352"/>
    </source>
</evidence>
<comment type="catalytic activity">
    <reaction evidence="7">
        <text>[protein]-dithiol + NADP(+) = [protein]-disulfide + NADPH + H(+)</text>
        <dbReference type="Rhea" id="RHEA:18753"/>
        <dbReference type="Rhea" id="RHEA-COMP:10593"/>
        <dbReference type="Rhea" id="RHEA-COMP:10594"/>
        <dbReference type="ChEBI" id="CHEBI:15378"/>
        <dbReference type="ChEBI" id="CHEBI:29950"/>
        <dbReference type="ChEBI" id="CHEBI:50058"/>
        <dbReference type="ChEBI" id="CHEBI:57783"/>
        <dbReference type="ChEBI" id="CHEBI:58349"/>
        <dbReference type="EC" id="1.8.1.8"/>
    </reaction>
</comment>
<dbReference type="InterPro" id="IPR012336">
    <property type="entry name" value="Thioredoxin-like_fold"/>
</dbReference>
<evidence type="ECO:0000256" key="5">
    <source>
        <dbReference type="ARBA" id="ARBA00025782"/>
    </source>
</evidence>
<dbReference type="GO" id="GO:0047134">
    <property type="term" value="F:protein-disulfide reductase [NAD(P)H] activity"/>
    <property type="evidence" value="ECO:0007669"/>
    <property type="project" value="UniProtKB-EC"/>
</dbReference>
<dbReference type="EC" id="1.8.1.8" evidence="1"/>
<dbReference type="AlphaFoldDB" id="A0AAV7EKG5"/>
<accession>A0AAV7EKG5</accession>
<organism evidence="10 11">
    <name type="scientific">Aristolochia fimbriata</name>
    <name type="common">White veined hardy Dutchman's pipe vine</name>
    <dbReference type="NCBI Taxonomy" id="158543"/>
    <lineage>
        <taxon>Eukaryota</taxon>
        <taxon>Viridiplantae</taxon>
        <taxon>Streptophyta</taxon>
        <taxon>Embryophyta</taxon>
        <taxon>Tracheophyta</taxon>
        <taxon>Spermatophyta</taxon>
        <taxon>Magnoliopsida</taxon>
        <taxon>Magnoliidae</taxon>
        <taxon>Piperales</taxon>
        <taxon>Aristolochiaceae</taxon>
        <taxon>Aristolochia</taxon>
    </lineage>
</organism>
<dbReference type="InterPro" id="IPR052259">
    <property type="entry name" value="Nucleoredoxin-like"/>
</dbReference>
<comment type="catalytic activity">
    <reaction evidence="6">
        <text>[protein]-dithiol + NAD(+) = [protein]-disulfide + NADH + H(+)</text>
        <dbReference type="Rhea" id="RHEA:18749"/>
        <dbReference type="Rhea" id="RHEA-COMP:10593"/>
        <dbReference type="Rhea" id="RHEA-COMP:10594"/>
        <dbReference type="ChEBI" id="CHEBI:15378"/>
        <dbReference type="ChEBI" id="CHEBI:29950"/>
        <dbReference type="ChEBI" id="CHEBI:50058"/>
        <dbReference type="ChEBI" id="CHEBI:57540"/>
        <dbReference type="ChEBI" id="CHEBI:57945"/>
        <dbReference type="EC" id="1.8.1.8"/>
    </reaction>
</comment>
<dbReference type="Pfam" id="PF03107">
    <property type="entry name" value="C1_2"/>
    <property type="match status" value="1"/>
</dbReference>
<dbReference type="PANTHER" id="PTHR13871:SF81">
    <property type="entry name" value="NUCLEOREDOXIN 3-RELATED"/>
    <property type="match status" value="1"/>
</dbReference>
<dbReference type="InterPro" id="IPR036249">
    <property type="entry name" value="Thioredoxin-like_sf"/>
</dbReference>
<dbReference type="SUPFAM" id="SSF52833">
    <property type="entry name" value="Thioredoxin-like"/>
    <property type="match status" value="2"/>
</dbReference>
<dbReference type="Gene3D" id="3.40.30.10">
    <property type="entry name" value="Glutaredoxin"/>
    <property type="match status" value="2"/>
</dbReference>
<dbReference type="EMBL" id="JAINDJ010000004">
    <property type="protein sequence ID" value="KAG9449325.1"/>
    <property type="molecule type" value="Genomic_DNA"/>
</dbReference>